<keyword evidence="4" id="KW-1185">Reference proteome</keyword>
<feature type="region of interest" description="Disordered" evidence="1">
    <location>
        <begin position="606"/>
        <end position="625"/>
    </location>
</feature>
<protein>
    <recommendedName>
        <fullName evidence="2">Skg3/CAF120-like PH-like domain-containing protein</fullName>
    </recommendedName>
</protein>
<dbReference type="OrthoDB" id="5563754at2759"/>
<feature type="region of interest" description="Disordered" evidence="1">
    <location>
        <begin position="293"/>
        <end position="322"/>
    </location>
</feature>
<feature type="compositionally biased region" description="Acidic residues" evidence="1">
    <location>
        <begin position="413"/>
        <end position="429"/>
    </location>
</feature>
<feature type="region of interest" description="Disordered" evidence="1">
    <location>
        <begin position="507"/>
        <end position="600"/>
    </location>
</feature>
<feature type="compositionally biased region" description="Polar residues" evidence="1">
    <location>
        <begin position="534"/>
        <end position="554"/>
    </location>
</feature>
<feature type="region of interest" description="Disordered" evidence="1">
    <location>
        <begin position="400"/>
        <end position="457"/>
    </location>
</feature>
<proteinExistence type="predicted"/>
<name>A0A4P9ZAX4_9ASCO</name>
<dbReference type="EMBL" id="ML004486">
    <property type="protein sequence ID" value="RKP29452.1"/>
    <property type="molecule type" value="Genomic_DNA"/>
</dbReference>
<gene>
    <name evidence="3" type="ORF">METBISCDRAFT_28207</name>
</gene>
<feature type="region of interest" description="Disordered" evidence="1">
    <location>
        <begin position="218"/>
        <end position="276"/>
    </location>
</feature>
<dbReference type="AlphaFoldDB" id="A0A4P9ZAX4"/>
<feature type="domain" description="Skg3/CAF120-like PH-like" evidence="2">
    <location>
        <begin position="4"/>
        <end position="130"/>
    </location>
</feature>
<dbReference type="InterPro" id="IPR058155">
    <property type="entry name" value="Skg3/CAF120-like_PH"/>
</dbReference>
<feature type="compositionally biased region" description="Polar residues" evidence="1">
    <location>
        <begin position="561"/>
        <end position="581"/>
    </location>
</feature>
<evidence type="ECO:0000313" key="4">
    <source>
        <dbReference type="Proteomes" id="UP000268321"/>
    </source>
</evidence>
<reference evidence="4" key="1">
    <citation type="journal article" date="2018" name="Nat. Microbiol.">
        <title>Leveraging single-cell genomics to expand the fungal tree of life.</title>
        <authorList>
            <person name="Ahrendt S.R."/>
            <person name="Quandt C.A."/>
            <person name="Ciobanu D."/>
            <person name="Clum A."/>
            <person name="Salamov A."/>
            <person name="Andreopoulos B."/>
            <person name="Cheng J.F."/>
            <person name="Woyke T."/>
            <person name="Pelin A."/>
            <person name="Henrissat B."/>
            <person name="Reynolds N.K."/>
            <person name="Benny G.L."/>
            <person name="Smith M.E."/>
            <person name="James T.Y."/>
            <person name="Grigoriev I.V."/>
        </authorList>
    </citation>
    <scope>NUCLEOTIDE SEQUENCE [LARGE SCALE GENOMIC DNA]</scope>
    <source>
        <strain evidence="4">Baker2002</strain>
    </source>
</reference>
<evidence type="ECO:0000259" key="2">
    <source>
        <dbReference type="Pfam" id="PF25381"/>
    </source>
</evidence>
<organism evidence="3 4">
    <name type="scientific">Metschnikowia bicuspidata</name>
    <dbReference type="NCBI Taxonomy" id="27322"/>
    <lineage>
        <taxon>Eukaryota</taxon>
        <taxon>Fungi</taxon>
        <taxon>Dikarya</taxon>
        <taxon>Ascomycota</taxon>
        <taxon>Saccharomycotina</taxon>
        <taxon>Pichiomycetes</taxon>
        <taxon>Metschnikowiaceae</taxon>
        <taxon>Metschnikowia</taxon>
    </lineage>
</organism>
<sequence>MKKLKNKLVPGRISIYESDACKKNEYLGEITAVTSVCAVYPQLHFFIDKSTMMKLDGTTFSVLGYGKRSKASKDAPDSEASLFVMPEEHHSVPGYDTLIRFLIPLFDAFGLYGRPKRLKADRMDPESLLFGLPTLPCVYYLEVSDLMSSISSTLYLGWDVSQWRAHIKSLLARKLSQGYSGCGSVKELNINLLGQVSSPGTPRVMSLLTGRFPASLSSVSANGESKSTGRDKGSLGAGPTGNSKPYATSGLKSDPISAGRQQVAPATASNAQHPAKSVQIRYAGPNNAAYNGNVHYPVSGDSSSHAGNSSGSSGSSAGTTTTSARLAGDGLFAGAAAGAAMQNKNPNSMRRNDLAVIYQSYTKLQAPTDILDDRNRMLNGSVEEIDETKLPSLMRKKLLRHGPYPTHDKFNGESDDDEDKSEESEEDLGENAHKLPAKIGNDYTGRNGSDDSRLGASSTGKALAQYLTVDKYEERNASYSSVSSPNTQYQELNKQLKKNFAASSAHDLNLNNSDVEDSDQRTSPPTLHGEQTRGAGSQPQISTGYIPQQQQTPSLGGGYGSSSEKYNMRSAYTQPRPQDQKTGIPLSVDDPLNRPGRDQFASMPNVAAERTQGSMQSLQNQFSNTSVDARGHESLQMPQYGRSADSHPVPMPNPQNKQYPPPGPNAQYQPHRPAAIRAIHRAIHRATMATKKATRALPRDIWDIRDIRDTWDTHRAQQICNPGLMAVQRLLDTARTQK</sequence>
<feature type="compositionally biased region" description="Polar residues" evidence="1">
    <location>
        <begin position="611"/>
        <end position="625"/>
    </location>
</feature>
<dbReference type="Proteomes" id="UP000268321">
    <property type="component" value="Unassembled WGS sequence"/>
</dbReference>
<evidence type="ECO:0000256" key="1">
    <source>
        <dbReference type="SAM" id="MobiDB-lite"/>
    </source>
</evidence>
<dbReference type="Pfam" id="PF25381">
    <property type="entry name" value="PH_26"/>
    <property type="match status" value="1"/>
</dbReference>
<accession>A0A4P9ZAX4</accession>
<evidence type="ECO:0000313" key="3">
    <source>
        <dbReference type="EMBL" id="RKP29452.1"/>
    </source>
</evidence>